<comment type="similarity">
    <text evidence="1">Belongs to the RutC family.</text>
</comment>
<dbReference type="InterPro" id="IPR006056">
    <property type="entry name" value="RidA"/>
</dbReference>
<dbReference type="GO" id="GO:0019239">
    <property type="term" value="F:deaminase activity"/>
    <property type="evidence" value="ECO:0007669"/>
    <property type="project" value="TreeGrafter"/>
</dbReference>
<dbReference type="KEGG" id="goe:100903045"/>
<dbReference type="NCBIfam" id="TIGR00004">
    <property type="entry name" value="Rid family detoxifying hydrolase"/>
    <property type="match status" value="1"/>
</dbReference>
<dbReference type="CDD" id="cd00448">
    <property type="entry name" value="YjgF_YER057c_UK114_family"/>
    <property type="match status" value="1"/>
</dbReference>
<dbReference type="GO" id="GO:0005829">
    <property type="term" value="C:cytosol"/>
    <property type="evidence" value="ECO:0007669"/>
    <property type="project" value="TreeGrafter"/>
</dbReference>
<dbReference type="GO" id="GO:0005739">
    <property type="term" value="C:mitochondrion"/>
    <property type="evidence" value="ECO:0007669"/>
    <property type="project" value="TreeGrafter"/>
</dbReference>
<accession>A0AAJ6QWH5</accession>
<dbReference type="Gene3D" id="3.30.1330.40">
    <property type="entry name" value="RutC-like"/>
    <property type="match status" value="1"/>
</dbReference>
<evidence type="ECO:0000313" key="2">
    <source>
        <dbReference type="Proteomes" id="UP000694867"/>
    </source>
</evidence>
<dbReference type="GeneID" id="100903045"/>
<dbReference type="Pfam" id="PF01042">
    <property type="entry name" value="Ribonuc_L-PSP"/>
    <property type="match status" value="1"/>
</dbReference>
<name>A0AAJ6QWH5_9ACAR</name>
<evidence type="ECO:0000256" key="1">
    <source>
        <dbReference type="ARBA" id="ARBA00010552"/>
    </source>
</evidence>
<evidence type="ECO:0000313" key="3">
    <source>
        <dbReference type="RefSeq" id="XP_003746129.1"/>
    </source>
</evidence>
<dbReference type="SUPFAM" id="SSF55298">
    <property type="entry name" value="YjgF-like"/>
    <property type="match status" value="1"/>
</dbReference>
<reference evidence="3" key="1">
    <citation type="submission" date="2025-08" db="UniProtKB">
        <authorList>
            <consortium name="RefSeq"/>
        </authorList>
    </citation>
    <scope>IDENTIFICATION</scope>
</reference>
<dbReference type="AlphaFoldDB" id="A0AAJ6QWH5"/>
<dbReference type="FunFam" id="3.30.1330.40:FF:000001">
    <property type="entry name" value="L-PSP family endoribonuclease"/>
    <property type="match status" value="1"/>
</dbReference>
<dbReference type="RefSeq" id="XP_003746129.1">
    <property type="nucleotide sequence ID" value="XM_003746081.1"/>
</dbReference>
<dbReference type="PANTHER" id="PTHR11803:SF39">
    <property type="entry name" value="2-IMINOBUTANOATE_2-IMINOPROPANOATE DEAMINASE"/>
    <property type="match status" value="1"/>
</dbReference>
<protein>
    <submittedName>
        <fullName evidence="3">2-iminobutanoate/2-iminopropanoate deaminase</fullName>
    </submittedName>
</protein>
<sequence>MRLSSSLLLKNQLKMALTREVINIEAAPKPIGPYSHAVRLGQIVYTSGQVGSDPKTRTLVPGGIAEETRQALTNLRNILESAGSGLSSVAKCTVFLADMKEFADMNKVYAEFFPTQLPARSAFQVVELPMKARVEIQAVAAVTDLSKL</sequence>
<dbReference type="InterPro" id="IPR006175">
    <property type="entry name" value="YjgF/YER057c/UK114"/>
</dbReference>
<dbReference type="PANTHER" id="PTHR11803">
    <property type="entry name" value="2-IMINOBUTANOATE/2-IMINOPROPANOATE DEAMINASE RIDA"/>
    <property type="match status" value="1"/>
</dbReference>
<gene>
    <name evidence="3" type="primary">LOC100903045</name>
</gene>
<organism evidence="2 3">
    <name type="scientific">Galendromus occidentalis</name>
    <name type="common">western predatory mite</name>
    <dbReference type="NCBI Taxonomy" id="34638"/>
    <lineage>
        <taxon>Eukaryota</taxon>
        <taxon>Metazoa</taxon>
        <taxon>Ecdysozoa</taxon>
        <taxon>Arthropoda</taxon>
        <taxon>Chelicerata</taxon>
        <taxon>Arachnida</taxon>
        <taxon>Acari</taxon>
        <taxon>Parasitiformes</taxon>
        <taxon>Mesostigmata</taxon>
        <taxon>Gamasina</taxon>
        <taxon>Phytoseioidea</taxon>
        <taxon>Phytoseiidae</taxon>
        <taxon>Typhlodrominae</taxon>
        <taxon>Galendromus</taxon>
    </lineage>
</organism>
<proteinExistence type="inferred from homology"/>
<dbReference type="Proteomes" id="UP000694867">
    <property type="component" value="Unplaced"/>
</dbReference>
<dbReference type="InterPro" id="IPR035959">
    <property type="entry name" value="RutC-like_sf"/>
</dbReference>
<dbReference type="CTD" id="34897"/>
<keyword evidence="2" id="KW-1185">Reference proteome</keyword>